<evidence type="ECO:0000313" key="4">
    <source>
        <dbReference type="Proteomes" id="UP000218418"/>
    </source>
</evidence>
<dbReference type="InterPro" id="IPR008638">
    <property type="entry name" value="FhaB/CdiA-like_TPS"/>
</dbReference>
<reference evidence="3 4" key="1">
    <citation type="submission" date="2017-06" db="EMBL/GenBank/DDBJ databases">
        <title>Genome sequencing of cyanobaciteial culture collection at National Institute for Environmental Studies (NIES).</title>
        <authorList>
            <person name="Hirose Y."/>
            <person name="Shimura Y."/>
            <person name="Fujisawa T."/>
            <person name="Nakamura Y."/>
            <person name="Kawachi M."/>
        </authorList>
    </citation>
    <scope>NUCLEOTIDE SEQUENCE [LARGE SCALE GENOMIC DNA]</scope>
    <source>
        <strain evidence="3 4">NIES-267</strain>
    </source>
</reference>
<dbReference type="OrthoDB" id="199569at2"/>
<dbReference type="SUPFAM" id="SSF51126">
    <property type="entry name" value="Pectin lyase-like"/>
    <property type="match status" value="3"/>
</dbReference>
<evidence type="ECO:0000256" key="1">
    <source>
        <dbReference type="SAM" id="MobiDB-lite"/>
    </source>
</evidence>
<dbReference type="EMBL" id="AP018227">
    <property type="protein sequence ID" value="BAY85449.1"/>
    <property type="molecule type" value="Genomic_DNA"/>
</dbReference>
<evidence type="ECO:0000313" key="3">
    <source>
        <dbReference type="EMBL" id="BAY85449.1"/>
    </source>
</evidence>
<proteinExistence type="predicted"/>
<dbReference type="InterPro" id="IPR012334">
    <property type="entry name" value="Pectin_lyas_fold"/>
</dbReference>
<dbReference type="Pfam" id="PF05860">
    <property type="entry name" value="TPS"/>
    <property type="match status" value="1"/>
</dbReference>
<dbReference type="InterPro" id="IPR011050">
    <property type="entry name" value="Pectin_lyase_fold/virulence"/>
</dbReference>
<feature type="compositionally biased region" description="Low complexity" evidence="1">
    <location>
        <begin position="778"/>
        <end position="789"/>
    </location>
</feature>
<feature type="domain" description="Filamentous haemagglutinin FhaB/tRNA nuclease CdiA-like TPS" evidence="2">
    <location>
        <begin position="28"/>
        <end position="139"/>
    </location>
</feature>
<feature type="compositionally biased region" description="Polar residues" evidence="1">
    <location>
        <begin position="765"/>
        <end position="777"/>
    </location>
</feature>
<keyword evidence="4" id="KW-1185">Reference proteome</keyword>
<feature type="region of interest" description="Disordered" evidence="1">
    <location>
        <begin position="762"/>
        <end position="794"/>
    </location>
</feature>
<dbReference type="Gene3D" id="2.160.20.10">
    <property type="entry name" value="Single-stranded right-handed beta-helix, Pectin lyase-like"/>
    <property type="match status" value="3"/>
</dbReference>
<accession>A0A1Z4LW37</accession>
<protein>
    <submittedName>
        <fullName evidence="3">Filamentous hemagglutinin-like protein</fullName>
    </submittedName>
</protein>
<dbReference type="AlphaFoldDB" id="A0A1Z4LW37"/>
<dbReference type="SMART" id="SM00912">
    <property type="entry name" value="Haemagg_act"/>
    <property type="match status" value="1"/>
</dbReference>
<dbReference type="NCBIfam" id="TIGR01901">
    <property type="entry name" value="adhes_NPXG"/>
    <property type="match status" value="1"/>
</dbReference>
<evidence type="ECO:0000259" key="2">
    <source>
        <dbReference type="SMART" id="SM00912"/>
    </source>
</evidence>
<dbReference type="Proteomes" id="UP000218418">
    <property type="component" value="Chromosome"/>
</dbReference>
<name>A0A1Z4LW37_9CYAN</name>
<gene>
    <name evidence="3" type="ORF">NIES267_49490</name>
</gene>
<organism evidence="3 4">
    <name type="scientific">Calothrix parasitica NIES-267</name>
    <dbReference type="NCBI Taxonomy" id="1973488"/>
    <lineage>
        <taxon>Bacteria</taxon>
        <taxon>Bacillati</taxon>
        <taxon>Cyanobacteriota</taxon>
        <taxon>Cyanophyceae</taxon>
        <taxon>Nostocales</taxon>
        <taxon>Calotrichaceae</taxon>
        <taxon>Calothrix</taxon>
    </lineage>
</organism>
<sequence length="831" mass="86434">MKGIASLTGFISGFIILGITLPASCEVLSDNTTNTTVNTNANNFTILNGIQKGTNLFHSFKEFSIPKGSSATFNNSTDVLNIINRVTGGNISNIDGLIKANGNANLFLINPAGIVFGENARLDIGGSFLGTAAESILFEDGFNYSAIVSEQKPLLTISAPLGLQMGRNPSSIQVNNLGHQISAQPRQPLTRGNISEGLSVNAGNTLALVGGNISITKGIISAEDGRIELGAVTSPDVVYFNPNELGFKFDYSDVSQLGDIQLTKQSIVEASNIGAIKLQGQNILFQDGSILLIENRSNQAAIGIDIKSTGAVEFIGTTSDKSLQSGVISDAFKSGGGGDISISATKIVGRDNGGGLRGFTFADADSGNIRLSAKDIVWREGEQFSAIAEIRTLGTGNGGILELNTERLFMQNSALVSTVNNSSGSAGNIIVNATESVELAPNINLSTIISSSAVGGNGDAGNITINTKALSLTGGAVISSSTFSGGNAGSIVINAREILSIKGSGSNGLTFVDEPSAIRTAGILLPEAFLQSFGLPLKVTGNAGTIEINTAALQVEDGGSVTVRHDSLGNAGNLDINADAAILNNQGQITASTTSGEGGNINLNLKNSLILRKNSLIDTESFNKGNGGNITINSPIILGVENSDIIANAVEGNGGNINITTQGLLGLKFSEKLSDESDITANSEFGLNGQVMLEQLDLNPVASSIELPSNLKNTTTVEAGCRALRENKFIVLGRGALPESPSDLFNGNKILVELLPTVNREKTSFNRSSQNPSARVDNQNSISPSQNPSARVDNQKKIIIEATGFIRNSKGEIELVAARNKSFDIETPTCG</sequence>